<proteinExistence type="predicted"/>
<evidence type="ECO:0000313" key="1">
    <source>
        <dbReference type="EMBL" id="CAK5053758.1"/>
    </source>
</evidence>
<keyword evidence="2" id="KW-1185">Reference proteome</keyword>
<accession>A0ACB0YN37</accession>
<comment type="caution">
    <text evidence="1">The sequence shown here is derived from an EMBL/GenBank/DDBJ whole genome shotgun (WGS) entry which is preliminary data.</text>
</comment>
<protein>
    <submittedName>
        <fullName evidence="1">Uncharacterized protein</fullName>
    </submittedName>
</protein>
<gene>
    <name evidence="1" type="ORF">MENTE1834_LOCUS14213</name>
</gene>
<sequence>MVGLACAVVALRHNGPALSGRAIVARAIVSVFLIFRICIFWFQSCSCYSPFTEYVNTNLTLANPSSRDVYFKVKTTAPKFYCVRPNSGIIKAKDKAQINVMLQPIDSPEILESERSRHKFMIQSAFAPDNADYSTSSSPTPPEQFWKEVDASQVMDSKLRVIFQWPFGYSPDQGFGSDAANSSANPSAAKNSEIKQMLRQQAEKPVNIPTMSSESELFTADPQAALQKEIELRKMYQDEKANLEKENFALMEKVEQLARASRSVGALTQQDSVSIVQAVLFVVLALLLGLIIGKLL</sequence>
<evidence type="ECO:0000313" key="2">
    <source>
        <dbReference type="Proteomes" id="UP001497535"/>
    </source>
</evidence>
<dbReference type="EMBL" id="CAVMJV010000015">
    <property type="protein sequence ID" value="CAK5053758.1"/>
    <property type="molecule type" value="Genomic_DNA"/>
</dbReference>
<reference evidence="1" key="1">
    <citation type="submission" date="2023-11" db="EMBL/GenBank/DDBJ databases">
        <authorList>
            <person name="Poullet M."/>
        </authorList>
    </citation>
    <scope>NUCLEOTIDE SEQUENCE</scope>
    <source>
        <strain evidence="1">E1834</strain>
    </source>
</reference>
<dbReference type="Proteomes" id="UP001497535">
    <property type="component" value="Unassembled WGS sequence"/>
</dbReference>
<organism evidence="1 2">
    <name type="scientific">Meloidogyne enterolobii</name>
    <name type="common">Root-knot nematode worm</name>
    <name type="synonym">Meloidogyne mayaguensis</name>
    <dbReference type="NCBI Taxonomy" id="390850"/>
    <lineage>
        <taxon>Eukaryota</taxon>
        <taxon>Metazoa</taxon>
        <taxon>Ecdysozoa</taxon>
        <taxon>Nematoda</taxon>
        <taxon>Chromadorea</taxon>
        <taxon>Rhabditida</taxon>
        <taxon>Tylenchina</taxon>
        <taxon>Tylenchomorpha</taxon>
        <taxon>Tylenchoidea</taxon>
        <taxon>Meloidogynidae</taxon>
        <taxon>Meloidogyninae</taxon>
        <taxon>Meloidogyne</taxon>
    </lineage>
</organism>
<name>A0ACB0YN37_MELEN</name>